<evidence type="ECO:0000256" key="1">
    <source>
        <dbReference type="ARBA" id="ARBA00004771"/>
    </source>
</evidence>
<dbReference type="GO" id="GO:0001666">
    <property type="term" value="P:response to hypoxia"/>
    <property type="evidence" value="ECO:0007669"/>
    <property type="project" value="TreeGrafter"/>
</dbReference>
<dbReference type="GO" id="GO:0019432">
    <property type="term" value="P:triglyceride biosynthetic process"/>
    <property type="evidence" value="ECO:0007669"/>
    <property type="project" value="UniProtKB-UniPathway"/>
</dbReference>
<dbReference type="GO" id="GO:0071731">
    <property type="term" value="P:response to nitric oxide"/>
    <property type="evidence" value="ECO:0007669"/>
    <property type="project" value="TreeGrafter"/>
</dbReference>
<feature type="region of interest" description="Disordered" evidence="11">
    <location>
        <begin position="470"/>
        <end position="498"/>
    </location>
</feature>
<evidence type="ECO:0000256" key="10">
    <source>
        <dbReference type="ARBA" id="ARBA00048109"/>
    </source>
</evidence>
<organism evidence="14">
    <name type="scientific">uncultured bacterium A1Q1_fos_2286</name>
    <dbReference type="NCBI Taxonomy" id="1256566"/>
    <lineage>
        <taxon>Bacteria</taxon>
        <taxon>environmental samples</taxon>
    </lineage>
</organism>
<dbReference type="Pfam" id="PF03007">
    <property type="entry name" value="WS_DGAT_cat"/>
    <property type="match status" value="1"/>
</dbReference>
<evidence type="ECO:0000256" key="9">
    <source>
        <dbReference type="ARBA" id="ARBA00023315"/>
    </source>
</evidence>
<dbReference type="UniPathway" id="UPA00282"/>
<keyword evidence="7" id="KW-0319">Glycerol metabolism</keyword>
<comment type="similarity">
    <text evidence="3">Belongs to the long-chain O-acyltransferase family.</text>
</comment>
<comment type="pathway">
    <text evidence="1">Glycerolipid metabolism; triacylglycerol biosynthesis.</text>
</comment>
<feature type="domain" description="O-acyltransferase WSD1 C-terminal" evidence="13">
    <location>
        <begin position="308"/>
        <end position="458"/>
    </location>
</feature>
<dbReference type="InterPro" id="IPR004255">
    <property type="entry name" value="O-acyltransferase_WSD1_N"/>
</dbReference>
<dbReference type="SUPFAM" id="SSF52777">
    <property type="entry name" value="CoA-dependent acyltransferases"/>
    <property type="match status" value="1"/>
</dbReference>
<evidence type="ECO:0000256" key="8">
    <source>
        <dbReference type="ARBA" id="ARBA00023098"/>
    </source>
</evidence>
<evidence type="ECO:0000256" key="6">
    <source>
        <dbReference type="ARBA" id="ARBA00022679"/>
    </source>
</evidence>
<evidence type="ECO:0000256" key="2">
    <source>
        <dbReference type="ARBA" id="ARBA00005189"/>
    </source>
</evidence>
<dbReference type="AlphaFoldDB" id="L7VYB4"/>
<accession>L7VYB4</accession>
<feature type="domain" description="O-acyltransferase WSD1-like N-terminal" evidence="12">
    <location>
        <begin position="4"/>
        <end position="267"/>
    </location>
</feature>
<dbReference type="GO" id="GO:0051701">
    <property type="term" value="P:biological process involved in interaction with host"/>
    <property type="evidence" value="ECO:0007669"/>
    <property type="project" value="TreeGrafter"/>
</dbReference>
<evidence type="ECO:0000256" key="7">
    <source>
        <dbReference type="ARBA" id="ARBA00022798"/>
    </source>
</evidence>
<dbReference type="Gene3D" id="3.30.559.30">
    <property type="entry name" value="Nonribosomal peptide synthetase, condensation domain"/>
    <property type="match status" value="1"/>
</dbReference>
<comment type="pathway">
    <text evidence="2">Lipid metabolism.</text>
</comment>
<sequence>MERLSGMDAAFLYLETDAGHMHVAMVGIYDVTTMADGYSFDSFKQHIADRLHVVAPFRRRLVEVPFQFHHPVWIEDPDFDLDYHVRRVTCPTPGGRRELAEVASEIASIPLDRSRPLWEAWIVEGLKHDRIGFIVKIHHAAIDGSSGAEIMTALYDLSPQAAPVEPVPLPTERVPNDLELISYAAMSKLRRARDVVPLVSRTVGSVSALVRNALDDSSKHGAVPLTAPRTPFNQSIGSQRSVAFARVPLDEAKAIKEALGVKVNDVVLELCSATLRRYLQLHDALPDEPLLAVCPVSVRTDDEANKGGNKVSALFASLATDLDDPRDRLDTIRESTEGAKEDHNAIGARTLTDWAEWAAPRTFGLASRLYSSMNLANQHRPIHNLVISNVPGPPFPLYLAGAELVAAYPMGPIMDGAGLNITVLSYRNHIDIGFLADADLVPDVWEVAAQVRPAFDELRQLAGHVDPTIVKAPAPVTPTATNGSRGKKKPASKAAAER</sequence>
<proteinExistence type="inferred from homology"/>
<evidence type="ECO:0000313" key="14">
    <source>
        <dbReference type="EMBL" id="AGC72674.1"/>
    </source>
</evidence>
<comment type="catalytic activity">
    <reaction evidence="10">
        <text>an acyl-CoA + a 1,2-diacyl-sn-glycerol = a triacyl-sn-glycerol + CoA</text>
        <dbReference type="Rhea" id="RHEA:10868"/>
        <dbReference type="ChEBI" id="CHEBI:17815"/>
        <dbReference type="ChEBI" id="CHEBI:57287"/>
        <dbReference type="ChEBI" id="CHEBI:58342"/>
        <dbReference type="ChEBI" id="CHEBI:64615"/>
        <dbReference type="EC" id="2.3.1.20"/>
    </reaction>
</comment>
<evidence type="ECO:0000259" key="12">
    <source>
        <dbReference type="Pfam" id="PF03007"/>
    </source>
</evidence>
<name>L7VYB4_9BACT</name>
<evidence type="ECO:0000256" key="4">
    <source>
        <dbReference type="ARBA" id="ARBA00013244"/>
    </source>
</evidence>
<evidence type="ECO:0000256" key="5">
    <source>
        <dbReference type="ARBA" id="ARBA00022516"/>
    </source>
</evidence>
<protein>
    <recommendedName>
        <fullName evidence="4">diacylglycerol O-acyltransferase</fullName>
        <ecNumber evidence="4">2.3.1.20</ecNumber>
    </recommendedName>
</protein>
<dbReference type="NCBIfam" id="TIGR02946">
    <property type="entry name" value="acyl_WS_DGAT"/>
    <property type="match status" value="1"/>
</dbReference>
<dbReference type="Gene3D" id="3.30.559.10">
    <property type="entry name" value="Chloramphenicol acetyltransferase-like domain"/>
    <property type="match status" value="1"/>
</dbReference>
<dbReference type="GO" id="GO:0006071">
    <property type="term" value="P:glycerol metabolic process"/>
    <property type="evidence" value="ECO:0007669"/>
    <property type="project" value="UniProtKB-KW"/>
</dbReference>
<dbReference type="InterPro" id="IPR009721">
    <property type="entry name" value="O-acyltransferase_WSD1_C"/>
</dbReference>
<dbReference type="InterPro" id="IPR045034">
    <property type="entry name" value="O-acyltransferase_WSD1-like"/>
</dbReference>
<dbReference type="EC" id="2.3.1.20" evidence="4"/>
<keyword evidence="8" id="KW-0443">Lipid metabolism</keyword>
<evidence type="ECO:0000256" key="3">
    <source>
        <dbReference type="ARBA" id="ARBA00009587"/>
    </source>
</evidence>
<reference evidence="14" key="1">
    <citation type="submission" date="2012-09" db="EMBL/GenBank/DDBJ databases">
        <title>Metagenomic Characterization of a Microbial Community in Wastewater Detects High Levels of Antibiotic Resistance.</title>
        <authorList>
            <person name="Abrams M."/>
            <person name="Caldwell A."/>
            <person name="Vandaei E."/>
            <person name="Lee W."/>
            <person name="Perrott J."/>
            <person name="Khan S.Y."/>
            <person name="Ta J."/>
            <person name="Romero D."/>
            <person name="Nguyen V."/>
            <person name="Pourmand N."/>
            <person name="Ouverney C.C."/>
        </authorList>
    </citation>
    <scope>NUCLEOTIDE SEQUENCE</scope>
</reference>
<dbReference type="EMBL" id="JX649909">
    <property type="protein sequence ID" value="AGC72674.1"/>
    <property type="molecule type" value="Genomic_DNA"/>
</dbReference>
<dbReference type="Pfam" id="PF06974">
    <property type="entry name" value="WS_DGAT_C"/>
    <property type="match status" value="1"/>
</dbReference>
<keyword evidence="6 14" id="KW-0808">Transferase</keyword>
<dbReference type="GO" id="GO:0004144">
    <property type="term" value="F:diacylglycerol O-acyltransferase activity"/>
    <property type="evidence" value="ECO:0007669"/>
    <property type="project" value="UniProtKB-EC"/>
</dbReference>
<dbReference type="PANTHER" id="PTHR31650">
    <property type="entry name" value="O-ACYLTRANSFERASE (WSD1-LIKE) FAMILY PROTEIN"/>
    <property type="match status" value="1"/>
</dbReference>
<dbReference type="InterPro" id="IPR014292">
    <property type="entry name" value="Acyl_transf_WS/DGAT"/>
</dbReference>
<dbReference type="GO" id="GO:0005886">
    <property type="term" value="C:plasma membrane"/>
    <property type="evidence" value="ECO:0007669"/>
    <property type="project" value="TreeGrafter"/>
</dbReference>
<dbReference type="InterPro" id="IPR023213">
    <property type="entry name" value="CAT-like_dom_sf"/>
</dbReference>
<dbReference type="PANTHER" id="PTHR31650:SF1">
    <property type="entry name" value="WAX ESTER SYNTHASE_DIACYLGLYCEROL ACYLTRANSFERASE 4-RELATED"/>
    <property type="match status" value="1"/>
</dbReference>
<keyword evidence="5" id="KW-0444">Lipid biosynthesis</keyword>
<evidence type="ECO:0000259" key="13">
    <source>
        <dbReference type="Pfam" id="PF06974"/>
    </source>
</evidence>
<keyword evidence="9 14" id="KW-0012">Acyltransferase</keyword>
<evidence type="ECO:0000256" key="11">
    <source>
        <dbReference type="SAM" id="MobiDB-lite"/>
    </source>
</evidence>